<evidence type="ECO:0000313" key="2">
    <source>
        <dbReference type="EMBL" id="OAA33971.1"/>
    </source>
</evidence>
<evidence type="ECO:0000313" key="3">
    <source>
        <dbReference type="Proteomes" id="UP000243498"/>
    </source>
</evidence>
<accession>A0A166VS29</accession>
<dbReference type="EMBL" id="AZHC01000072">
    <property type="protein sequence ID" value="OAA33971.1"/>
    <property type="molecule type" value="Genomic_DNA"/>
</dbReference>
<dbReference type="OrthoDB" id="10003767at2759"/>
<dbReference type="InterPro" id="IPR011009">
    <property type="entry name" value="Kinase-like_dom_sf"/>
</dbReference>
<evidence type="ECO:0000259" key="1">
    <source>
        <dbReference type="Pfam" id="PF01636"/>
    </source>
</evidence>
<dbReference type="Proteomes" id="UP000243498">
    <property type="component" value="Unassembled WGS sequence"/>
</dbReference>
<sequence>MRNPILKDKADKARKLFIDSLDLEAICRLASSYHAGLPCKTFGTAKHGSFNVCVFVEFDTSPPERWAVRIPLPARNVWIDEKMNIELATMRYVAAKTTIPVPRVHAYSFTEGSPIHSAFIIMDYIQGQTLKDLGFMKGEKWFKFIHPSEALTKLHEQLAGLYIQLRQLEFPEIGALGLPVVDGKPSYSCDPDEIRVCHRPLSIEMMMQEFEGMDPGAEIPPRTTFSTARSYVEALFRLADNELDKSQDTELDLRGGMSELYARHYFRRFVLGTWLDSTANQGPFVLMHGDMVFTMCNLLFDDEINLVGVIDWEWSFTVPAQMLVPPVWLSGGSPEWMLIGKTLFYMEVEDLLSCIRNRELALQISPQLSKEWERSVTWCHTAVVAALLGPELIHDVYWHLVFYKTSQEIFHESEYRDFYKRAVYPRLMTFMKSPERKALLARKQEQQKRFFEEEKEYFGGEHVRQIGREGCQIVTS</sequence>
<gene>
    <name evidence="2" type="ORF">NOR_08736</name>
</gene>
<proteinExistence type="predicted"/>
<organism evidence="2 3">
    <name type="scientific">Metarhizium rileyi (strain RCEF 4871)</name>
    <name type="common">Nomuraea rileyi</name>
    <dbReference type="NCBI Taxonomy" id="1649241"/>
    <lineage>
        <taxon>Eukaryota</taxon>
        <taxon>Fungi</taxon>
        <taxon>Dikarya</taxon>
        <taxon>Ascomycota</taxon>
        <taxon>Pezizomycotina</taxon>
        <taxon>Sordariomycetes</taxon>
        <taxon>Hypocreomycetidae</taxon>
        <taxon>Hypocreales</taxon>
        <taxon>Clavicipitaceae</taxon>
        <taxon>Metarhizium</taxon>
    </lineage>
</organism>
<dbReference type="InterPro" id="IPR002575">
    <property type="entry name" value="Aminoglycoside_PTrfase"/>
</dbReference>
<dbReference type="Gene3D" id="3.30.200.20">
    <property type="entry name" value="Phosphorylase Kinase, domain 1"/>
    <property type="match status" value="1"/>
</dbReference>
<dbReference type="OMA" id="HESEYRD"/>
<protein>
    <submittedName>
        <fullName evidence="2">Phosphotransferase enzyme family protein</fullName>
    </submittedName>
</protein>
<dbReference type="SUPFAM" id="SSF56112">
    <property type="entry name" value="Protein kinase-like (PK-like)"/>
    <property type="match status" value="1"/>
</dbReference>
<comment type="caution">
    <text evidence="2">The sequence shown here is derived from an EMBL/GenBank/DDBJ whole genome shotgun (WGS) entry which is preliminary data.</text>
</comment>
<dbReference type="PANTHER" id="PTHR21310:SF37">
    <property type="entry name" value="AMINOGLYCOSIDE PHOSPHOTRANSFERASE DOMAIN-CONTAINING PROTEIN"/>
    <property type="match status" value="1"/>
</dbReference>
<dbReference type="InterPro" id="IPR051678">
    <property type="entry name" value="AGP_Transferase"/>
</dbReference>
<dbReference type="PANTHER" id="PTHR21310">
    <property type="entry name" value="AMINOGLYCOSIDE PHOSPHOTRANSFERASE-RELATED-RELATED"/>
    <property type="match status" value="1"/>
</dbReference>
<feature type="domain" description="Aminoglycoside phosphotransferase" evidence="1">
    <location>
        <begin position="59"/>
        <end position="313"/>
    </location>
</feature>
<reference evidence="2 3" key="1">
    <citation type="journal article" date="2016" name="Genome Biol. Evol.">
        <title>Divergent and convergent evolution of fungal pathogenicity.</title>
        <authorList>
            <person name="Shang Y."/>
            <person name="Xiao G."/>
            <person name="Zheng P."/>
            <person name="Cen K."/>
            <person name="Zhan S."/>
            <person name="Wang C."/>
        </authorList>
    </citation>
    <scope>NUCLEOTIDE SEQUENCE [LARGE SCALE GENOMIC DNA]</scope>
    <source>
        <strain evidence="2 3">RCEF 4871</strain>
    </source>
</reference>
<dbReference type="AlphaFoldDB" id="A0A166VS29"/>
<dbReference type="Pfam" id="PF01636">
    <property type="entry name" value="APH"/>
    <property type="match status" value="1"/>
</dbReference>
<name>A0A166VS29_METRR</name>
<keyword evidence="3" id="KW-1185">Reference proteome</keyword>